<evidence type="ECO:0000256" key="1">
    <source>
        <dbReference type="SAM" id="Phobius"/>
    </source>
</evidence>
<keyword evidence="1" id="KW-0472">Membrane</keyword>
<keyword evidence="3" id="KW-1185">Reference proteome</keyword>
<evidence type="ECO:0000313" key="3">
    <source>
        <dbReference type="Proteomes" id="UP000199031"/>
    </source>
</evidence>
<dbReference type="EMBL" id="FOXQ01000008">
    <property type="protein sequence ID" value="SFQ30752.1"/>
    <property type="molecule type" value="Genomic_DNA"/>
</dbReference>
<proteinExistence type="predicted"/>
<reference evidence="2 3" key="1">
    <citation type="submission" date="2016-10" db="EMBL/GenBank/DDBJ databases">
        <authorList>
            <person name="de Groot N.N."/>
        </authorList>
    </citation>
    <scope>NUCLEOTIDE SEQUENCE [LARGE SCALE GENOMIC DNA]</scope>
    <source>
        <strain evidence="2 3">DSM 28286</strain>
    </source>
</reference>
<sequence>MLQSRKQFLKSTCLLIGAGALLKHKTFSNYYLPSWPEGFCNYDLASVGINASNTTQLIISIRIAVFSFYCEFLLALLLTIFNYQLYENHPAATAITNFL</sequence>
<accession>A0A1I5XFK6</accession>
<organism evidence="2 3">
    <name type="scientific">Parafilimonas terrae</name>
    <dbReference type="NCBI Taxonomy" id="1465490"/>
    <lineage>
        <taxon>Bacteria</taxon>
        <taxon>Pseudomonadati</taxon>
        <taxon>Bacteroidota</taxon>
        <taxon>Chitinophagia</taxon>
        <taxon>Chitinophagales</taxon>
        <taxon>Chitinophagaceae</taxon>
        <taxon>Parafilimonas</taxon>
    </lineage>
</organism>
<gene>
    <name evidence="2" type="ORF">SAMN05444277_108150</name>
</gene>
<feature type="transmembrane region" description="Helical" evidence="1">
    <location>
        <begin position="63"/>
        <end position="83"/>
    </location>
</feature>
<dbReference type="AlphaFoldDB" id="A0A1I5XFK6"/>
<protein>
    <submittedName>
        <fullName evidence="2">Uncharacterized protein</fullName>
    </submittedName>
</protein>
<name>A0A1I5XFK6_9BACT</name>
<evidence type="ECO:0000313" key="2">
    <source>
        <dbReference type="EMBL" id="SFQ30752.1"/>
    </source>
</evidence>
<keyword evidence="1" id="KW-0812">Transmembrane</keyword>
<keyword evidence="1" id="KW-1133">Transmembrane helix</keyword>
<dbReference type="Proteomes" id="UP000199031">
    <property type="component" value="Unassembled WGS sequence"/>
</dbReference>
<dbReference type="STRING" id="1465490.SAMN05444277_108150"/>